<dbReference type="GO" id="GO:0009252">
    <property type="term" value="P:peptidoglycan biosynthetic process"/>
    <property type="evidence" value="ECO:0007669"/>
    <property type="project" value="UniProtKB-KW"/>
</dbReference>
<evidence type="ECO:0000256" key="18">
    <source>
        <dbReference type="SAM" id="Phobius"/>
    </source>
</evidence>
<comment type="similarity">
    <text evidence="11">Belongs to the SEDS family. FtsW subfamily.</text>
</comment>
<evidence type="ECO:0000256" key="12">
    <source>
        <dbReference type="ARBA" id="ARBA00041185"/>
    </source>
</evidence>
<proteinExistence type="inferred from homology"/>
<accession>A0AB37IBF4</accession>
<evidence type="ECO:0000256" key="10">
    <source>
        <dbReference type="ARBA" id="ARBA00033270"/>
    </source>
</evidence>
<evidence type="ECO:0000256" key="6">
    <source>
        <dbReference type="ARBA" id="ARBA00022984"/>
    </source>
</evidence>
<dbReference type="InterPro" id="IPR001182">
    <property type="entry name" value="FtsW/RodA"/>
</dbReference>
<organism evidence="19 20">
    <name type="scientific">Enterococcus hirae</name>
    <dbReference type="NCBI Taxonomy" id="1354"/>
    <lineage>
        <taxon>Bacteria</taxon>
        <taxon>Bacillati</taxon>
        <taxon>Bacillota</taxon>
        <taxon>Bacilli</taxon>
        <taxon>Lactobacillales</taxon>
        <taxon>Enterococcaceae</taxon>
        <taxon>Enterococcus</taxon>
    </lineage>
</organism>
<evidence type="ECO:0000256" key="17">
    <source>
        <dbReference type="SAM" id="Coils"/>
    </source>
</evidence>
<evidence type="ECO:0000256" key="2">
    <source>
        <dbReference type="ARBA" id="ARBA00022676"/>
    </source>
</evidence>
<dbReference type="GO" id="GO:0008955">
    <property type="term" value="F:peptidoglycan glycosyltransferase activity"/>
    <property type="evidence" value="ECO:0007669"/>
    <property type="project" value="UniProtKB-EC"/>
</dbReference>
<reference evidence="19 20" key="1">
    <citation type="submission" date="2015-06" db="EMBL/GenBank/DDBJ databases">
        <title>The Genome Sequence of Enterococcus hirae 88EA1.</title>
        <authorList>
            <consortium name="The Broad Institute Genomics Platform"/>
            <consortium name="The Broad Institute Genome Sequencing Center for Infectious Disease"/>
            <person name="Earl A.M."/>
            <person name="Van Tyne D."/>
            <person name="Lebreton F."/>
            <person name="Saavedra J.T."/>
            <person name="Gilmore M.S."/>
            <person name="Manson McGuire A."/>
            <person name="Clock S."/>
            <person name="Crupain M."/>
            <person name="Rangan U."/>
            <person name="Young S."/>
            <person name="Abouelleil A."/>
            <person name="Cao P."/>
            <person name="Chapman S.B."/>
            <person name="Griggs A."/>
            <person name="Priest M."/>
            <person name="Shea T."/>
            <person name="Wortman J."/>
            <person name="Nusbaum C."/>
            <person name="Birren B."/>
        </authorList>
    </citation>
    <scope>NUCLEOTIDE SEQUENCE [LARGE SCALE GENOMIC DNA]</scope>
    <source>
        <strain evidence="19 20">88EA1</strain>
    </source>
</reference>
<evidence type="ECO:0000256" key="15">
    <source>
        <dbReference type="ARBA" id="ARBA00049902"/>
    </source>
</evidence>
<dbReference type="GO" id="GO:0051301">
    <property type="term" value="P:cell division"/>
    <property type="evidence" value="ECO:0007669"/>
    <property type="project" value="InterPro"/>
</dbReference>
<comment type="function">
    <text evidence="16">Peptidoglycan polymerase that is essential for cell division.</text>
</comment>
<keyword evidence="7 18" id="KW-1133">Transmembrane helix</keyword>
<evidence type="ECO:0000256" key="9">
    <source>
        <dbReference type="ARBA" id="ARBA00032370"/>
    </source>
</evidence>
<gene>
    <name evidence="19" type="ORF">EB03_00828</name>
</gene>
<keyword evidence="4 18" id="KW-0812">Transmembrane</keyword>
<dbReference type="GO" id="GO:0032153">
    <property type="term" value="C:cell division site"/>
    <property type="evidence" value="ECO:0007669"/>
    <property type="project" value="TreeGrafter"/>
</dbReference>
<dbReference type="EC" id="2.4.99.28" evidence="14"/>
<evidence type="ECO:0000256" key="5">
    <source>
        <dbReference type="ARBA" id="ARBA00022960"/>
    </source>
</evidence>
<comment type="subcellular location">
    <subcellularLocation>
        <location evidence="1">Membrane</location>
        <topology evidence="1">Multi-pass membrane protein</topology>
    </subcellularLocation>
</comment>
<evidence type="ECO:0000256" key="1">
    <source>
        <dbReference type="ARBA" id="ARBA00004141"/>
    </source>
</evidence>
<dbReference type="AlphaFoldDB" id="A0AB37IBF4"/>
<keyword evidence="5" id="KW-0133">Cell shape</keyword>
<evidence type="ECO:0000256" key="14">
    <source>
        <dbReference type="ARBA" id="ARBA00044770"/>
    </source>
</evidence>
<keyword evidence="17" id="KW-0175">Coiled coil</keyword>
<evidence type="ECO:0000256" key="4">
    <source>
        <dbReference type="ARBA" id="ARBA00022692"/>
    </source>
</evidence>
<feature type="transmembrane region" description="Helical" evidence="18">
    <location>
        <begin position="34"/>
        <end position="55"/>
    </location>
</feature>
<dbReference type="Proteomes" id="UP000253498">
    <property type="component" value="Unassembled WGS sequence"/>
</dbReference>
<evidence type="ECO:0000256" key="8">
    <source>
        <dbReference type="ARBA" id="ARBA00023136"/>
    </source>
</evidence>
<name>A0AB37IBF4_ENTHR</name>
<comment type="catalytic activity">
    <reaction evidence="15">
        <text>[GlcNAc-(1-&gt;4)-Mur2Ac(oyl-L-Ala-gamma-D-Glu-L-Lys-D-Ala-D-Ala)](n)-di-trans,octa-cis-undecaprenyl diphosphate + beta-D-GlcNAc-(1-&gt;4)-Mur2Ac(oyl-L-Ala-gamma-D-Glu-L-Lys-D-Ala-D-Ala)-di-trans,octa-cis-undecaprenyl diphosphate = [GlcNAc-(1-&gt;4)-Mur2Ac(oyl-L-Ala-gamma-D-Glu-L-Lys-D-Ala-D-Ala)](n+1)-di-trans,octa-cis-undecaprenyl diphosphate + di-trans,octa-cis-undecaprenyl diphosphate + H(+)</text>
        <dbReference type="Rhea" id="RHEA:23708"/>
        <dbReference type="Rhea" id="RHEA-COMP:9602"/>
        <dbReference type="Rhea" id="RHEA-COMP:9603"/>
        <dbReference type="ChEBI" id="CHEBI:15378"/>
        <dbReference type="ChEBI" id="CHEBI:58405"/>
        <dbReference type="ChEBI" id="CHEBI:60033"/>
        <dbReference type="ChEBI" id="CHEBI:78435"/>
        <dbReference type="EC" id="2.4.99.28"/>
    </reaction>
</comment>
<dbReference type="InterPro" id="IPR018365">
    <property type="entry name" value="Cell_cycle_FtsW-rel_CS"/>
</dbReference>
<evidence type="ECO:0000256" key="11">
    <source>
        <dbReference type="ARBA" id="ARBA00038053"/>
    </source>
</evidence>
<dbReference type="EMBL" id="LESJ01000004">
    <property type="protein sequence ID" value="RBT69159.1"/>
    <property type="molecule type" value="Genomic_DNA"/>
</dbReference>
<protein>
    <recommendedName>
        <fullName evidence="12">Probable peptidoglycan glycosyltransferase FtsW</fullName>
        <ecNumber evidence="14">2.4.99.28</ecNumber>
    </recommendedName>
    <alternativeName>
        <fullName evidence="13">Cell division protein FtsW</fullName>
    </alternativeName>
    <alternativeName>
        <fullName evidence="10">Cell wall polymerase</fullName>
    </alternativeName>
    <alternativeName>
        <fullName evidence="9">Peptidoglycan polymerase</fullName>
    </alternativeName>
</protein>
<keyword evidence="3" id="KW-0808">Transferase</keyword>
<dbReference type="GO" id="GO:0015648">
    <property type="term" value="F:lipid-linked peptidoglycan transporter activity"/>
    <property type="evidence" value="ECO:0007669"/>
    <property type="project" value="TreeGrafter"/>
</dbReference>
<dbReference type="GO" id="GO:0008360">
    <property type="term" value="P:regulation of cell shape"/>
    <property type="evidence" value="ECO:0007669"/>
    <property type="project" value="UniProtKB-KW"/>
</dbReference>
<feature type="transmembrane region" description="Helical" evidence="18">
    <location>
        <begin position="7"/>
        <end position="28"/>
    </location>
</feature>
<keyword evidence="2" id="KW-0328">Glycosyltransferase</keyword>
<keyword evidence="8 18" id="KW-0472">Membrane</keyword>
<dbReference type="PANTHER" id="PTHR30474:SF2">
    <property type="entry name" value="PEPTIDOGLYCAN GLYCOSYLTRANSFERASE FTSW-RELATED"/>
    <property type="match status" value="1"/>
</dbReference>
<evidence type="ECO:0000256" key="13">
    <source>
        <dbReference type="ARBA" id="ARBA00041418"/>
    </source>
</evidence>
<keyword evidence="6" id="KW-0573">Peptidoglycan synthesis</keyword>
<evidence type="ECO:0000256" key="7">
    <source>
        <dbReference type="ARBA" id="ARBA00022989"/>
    </source>
</evidence>
<evidence type="ECO:0000256" key="3">
    <source>
        <dbReference type="ARBA" id="ARBA00022679"/>
    </source>
</evidence>
<dbReference type="Pfam" id="PF01098">
    <property type="entry name" value="FTSW_RODA_SPOVE"/>
    <property type="match status" value="1"/>
</dbReference>
<feature type="coiled-coil region" evidence="17">
    <location>
        <begin position="53"/>
        <end position="80"/>
    </location>
</feature>
<sequence>MILIGVGTWILVQTSINIGSILGLIPMTGVPLPFVSYGGTSYLILSFAIGLALNISSRQVKEKNKQVERLQLKKPELLNKNN</sequence>
<dbReference type="PROSITE" id="PS00428">
    <property type="entry name" value="FTSW_RODA_SPOVE"/>
    <property type="match status" value="1"/>
</dbReference>
<dbReference type="GO" id="GO:0005886">
    <property type="term" value="C:plasma membrane"/>
    <property type="evidence" value="ECO:0007669"/>
    <property type="project" value="TreeGrafter"/>
</dbReference>
<evidence type="ECO:0000313" key="20">
    <source>
        <dbReference type="Proteomes" id="UP000253498"/>
    </source>
</evidence>
<evidence type="ECO:0000313" key="19">
    <source>
        <dbReference type="EMBL" id="RBT69159.1"/>
    </source>
</evidence>
<dbReference type="PANTHER" id="PTHR30474">
    <property type="entry name" value="CELL CYCLE PROTEIN"/>
    <property type="match status" value="1"/>
</dbReference>
<comment type="caution">
    <text evidence="19">The sequence shown here is derived from an EMBL/GenBank/DDBJ whole genome shotgun (WGS) entry which is preliminary data.</text>
</comment>
<evidence type="ECO:0000256" key="16">
    <source>
        <dbReference type="ARBA" id="ARBA00049966"/>
    </source>
</evidence>